<name>A0A7W7ZVD0_9BACT</name>
<dbReference type="SUPFAM" id="SSF53474">
    <property type="entry name" value="alpha/beta-Hydrolases"/>
    <property type="match status" value="1"/>
</dbReference>
<feature type="domain" description="AB hydrolase-1" evidence="2">
    <location>
        <begin position="18"/>
        <end position="250"/>
    </location>
</feature>
<accession>A0A7W7ZVD0</accession>
<protein>
    <submittedName>
        <fullName evidence="3">Sigma-B regulation protein RsbQ</fullName>
    </submittedName>
</protein>
<proteinExistence type="inferred from homology"/>
<dbReference type="InterPro" id="IPR029058">
    <property type="entry name" value="AB_hydrolase_fold"/>
</dbReference>
<dbReference type="InterPro" id="IPR000073">
    <property type="entry name" value="AB_hydrolase_1"/>
</dbReference>
<comment type="similarity">
    <text evidence="1">Belongs to the AB hydrolase superfamily.</text>
</comment>
<evidence type="ECO:0000259" key="2">
    <source>
        <dbReference type="Pfam" id="PF00561"/>
    </source>
</evidence>
<dbReference type="Proteomes" id="UP000584867">
    <property type="component" value="Unassembled WGS sequence"/>
</dbReference>
<dbReference type="Gene3D" id="3.40.50.1820">
    <property type="entry name" value="alpha/beta hydrolase"/>
    <property type="match status" value="1"/>
</dbReference>
<dbReference type="RefSeq" id="WP_184261032.1">
    <property type="nucleotide sequence ID" value="NZ_JACHIO010000037.1"/>
</dbReference>
<dbReference type="Pfam" id="PF00561">
    <property type="entry name" value="Abhydrolase_1"/>
    <property type="match status" value="1"/>
</dbReference>
<evidence type="ECO:0000313" key="4">
    <source>
        <dbReference type="Proteomes" id="UP000584867"/>
    </source>
</evidence>
<evidence type="ECO:0000313" key="3">
    <source>
        <dbReference type="EMBL" id="MBB5066816.1"/>
    </source>
</evidence>
<dbReference type="PANTHER" id="PTHR43039">
    <property type="entry name" value="ESTERASE-RELATED"/>
    <property type="match status" value="1"/>
</dbReference>
<evidence type="ECO:0000256" key="1">
    <source>
        <dbReference type="ARBA" id="ARBA00008645"/>
    </source>
</evidence>
<sequence length="263" mass="29055">MSSVQRNNVKISGNGSKTMMFAHGYGCDQNMWRGVTPSFEEHFKVVLFDYVGSGDSDPSAFNRTRYSTLNGYAADVIEIIDELKLKKVNFVGHSVSSMIGALAAIKRPELFESIVMIGPSPSYINEGEYVGGFERADIEDLLEMLDNNHSGWSAMMAPIIMGNPEHPEFAAELEQSFCKTDPMHAQHFARVTFLSDNRADLSKLKTKTLILQCDKDAIAPTIVGEYVHKCIPGSQFVMLNATGHCPHLSSPGNVTKAIREFLL</sequence>
<dbReference type="EMBL" id="JACHIO010000037">
    <property type="protein sequence ID" value="MBB5066816.1"/>
    <property type="molecule type" value="Genomic_DNA"/>
</dbReference>
<gene>
    <name evidence="3" type="ORF">HDF15_005201</name>
</gene>
<reference evidence="3 4" key="1">
    <citation type="submission" date="2020-08" db="EMBL/GenBank/DDBJ databases">
        <title>Genomic Encyclopedia of Type Strains, Phase IV (KMG-V): Genome sequencing to study the core and pangenomes of soil and plant-associated prokaryotes.</title>
        <authorList>
            <person name="Whitman W."/>
        </authorList>
    </citation>
    <scope>NUCLEOTIDE SEQUENCE [LARGE SCALE GENOMIC DNA]</scope>
    <source>
        <strain evidence="3 4">X5P3</strain>
    </source>
</reference>
<organism evidence="3 4">
    <name type="scientific">Granulicella mallensis</name>
    <dbReference type="NCBI Taxonomy" id="940614"/>
    <lineage>
        <taxon>Bacteria</taxon>
        <taxon>Pseudomonadati</taxon>
        <taxon>Acidobacteriota</taxon>
        <taxon>Terriglobia</taxon>
        <taxon>Terriglobales</taxon>
        <taxon>Acidobacteriaceae</taxon>
        <taxon>Granulicella</taxon>
    </lineage>
</organism>
<comment type="caution">
    <text evidence="3">The sequence shown here is derived from an EMBL/GenBank/DDBJ whole genome shotgun (WGS) entry which is preliminary data.</text>
</comment>
<dbReference type="AlphaFoldDB" id="A0A7W7ZVD0"/>